<dbReference type="SUPFAM" id="SSF48008">
    <property type="entry name" value="GntR ligand-binding domain-like"/>
    <property type="match status" value="1"/>
</dbReference>
<dbReference type="GO" id="GO:0003700">
    <property type="term" value="F:DNA-binding transcription factor activity"/>
    <property type="evidence" value="ECO:0007669"/>
    <property type="project" value="InterPro"/>
</dbReference>
<dbReference type="EMBL" id="SHLA01000001">
    <property type="protein sequence ID" value="RZU63586.1"/>
    <property type="molecule type" value="Genomic_DNA"/>
</dbReference>
<gene>
    <name evidence="5" type="ORF">EV380_3207</name>
</gene>
<evidence type="ECO:0000313" key="5">
    <source>
        <dbReference type="EMBL" id="RZU63586.1"/>
    </source>
</evidence>
<dbReference type="Pfam" id="PF00392">
    <property type="entry name" value="GntR"/>
    <property type="match status" value="1"/>
</dbReference>
<dbReference type="PANTHER" id="PTHR43537:SF24">
    <property type="entry name" value="GLUCONATE OPERON TRANSCRIPTIONAL REPRESSOR"/>
    <property type="match status" value="1"/>
</dbReference>
<dbReference type="GO" id="GO:0003677">
    <property type="term" value="F:DNA binding"/>
    <property type="evidence" value="ECO:0007669"/>
    <property type="project" value="UniProtKB-KW"/>
</dbReference>
<dbReference type="OrthoDB" id="9784718at2"/>
<evidence type="ECO:0000256" key="3">
    <source>
        <dbReference type="ARBA" id="ARBA00023163"/>
    </source>
</evidence>
<dbReference type="AlphaFoldDB" id="A0A4V2GAB5"/>
<keyword evidence="1" id="KW-0805">Transcription regulation</keyword>
<proteinExistence type="predicted"/>
<dbReference type="SMART" id="SM00345">
    <property type="entry name" value="HTH_GNTR"/>
    <property type="match status" value="1"/>
</dbReference>
<dbReference type="CDD" id="cd07377">
    <property type="entry name" value="WHTH_GntR"/>
    <property type="match status" value="1"/>
</dbReference>
<evidence type="ECO:0000256" key="2">
    <source>
        <dbReference type="ARBA" id="ARBA00023125"/>
    </source>
</evidence>
<comment type="caution">
    <text evidence="5">The sequence shown here is derived from an EMBL/GenBank/DDBJ whole genome shotgun (WGS) entry which is preliminary data.</text>
</comment>
<dbReference type="Proteomes" id="UP000292685">
    <property type="component" value="Unassembled WGS sequence"/>
</dbReference>
<dbReference type="SMART" id="SM00895">
    <property type="entry name" value="FCD"/>
    <property type="match status" value="1"/>
</dbReference>
<keyword evidence="3" id="KW-0804">Transcription</keyword>
<organism evidence="5 6">
    <name type="scientific">Zhihengliuella halotolerans</name>
    <dbReference type="NCBI Taxonomy" id="370736"/>
    <lineage>
        <taxon>Bacteria</taxon>
        <taxon>Bacillati</taxon>
        <taxon>Actinomycetota</taxon>
        <taxon>Actinomycetes</taxon>
        <taxon>Micrococcales</taxon>
        <taxon>Micrococcaceae</taxon>
        <taxon>Zhihengliuella</taxon>
    </lineage>
</organism>
<dbReference type="SUPFAM" id="SSF46785">
    <property type="entry name" value="Winged helix' DNA-binding domain"/>
    <property type="match status" value="1"/>
</dbReference>
<dbReference type="InterPro" id="IPR000524">
    <property type="entry name" value="Tscrpt_reg_HTH_GntR"/>
</dbReference>
<dbReference type="PRINTS" id="PR00035">
    <property type="entry name" value="HTHGNTR"/>
</dbReference>
<protein>
    <submittedName>
        <fullName evidence="5">GntR family transcriptional regulator</fullName>
    </submittedName>
</protein>
<dbReference type="Pfam" id="PF07729">
    <property type="entry name" value="FCD"/>
    <property type="match status" value="1"/>
</dbReference>
<keyword evidence="2" id="KW-0238">DNA-binding</keyword>
<accession>A0A4V2GAB5</accession>
<dbReference type="InterPro" id="IPR008920">
    <property type="entry name" value="TF_FadR/GntR_C"/>
</dbReference>
<dbReference type="RefSeq" id="WP_130451930.1">
    <property type="nucleotide sequence ID" value="NZ_SHLA01000001.1"/>
</dbReference>
<reference evidence="5 6" key="1">
    <citation type="submission" date="2019-02" db="EMBL/GenBank/DDBJ databases">
        <title>Sequencing the genomes of 1000 actinobacteria strains.</title>
        <authorList>
            <person name="Klenk H.-P."/>
        </authorList>
    </citation>
    <scope>NUCLEOTIDE SEQUENCE [LARGE SCALE GENOMIC DNA]</scope>
    <source>
        <strain evidence="5 6">DSM 17364</strain>
    </source>
</reference>
<feature type="domain" description="HTH gntR-type" evidence="4">
    <location>
        <begin position="23"/>
        <end position="93"/>
    </location>
</feature>
<dbReference type="InterPro" id="IPR036390">
    <property type="entry name" value="WH_DNA-bd_sf"/>
</dbReference>
<dbReference type="Gene3D" id="1.20.120.530">
    <property type="entry name" value="GntR ligand-binding domain-like"/>
    <property type="match status" value="1"/>
</dbReference>
<sequence length="247" mass="26411">MTEELETPTTAGPLRHLGQVRRGNVFEETMEQLLRGMRLGVLAPGRKLPAERELAESLGVSRATLREALAELQAAGFITIQRGRYGGAFVAAEPPAETAELRSEDQGRVEDVLVYRAVVEPAAAELAARAALTAAQRTELNAALEALRAAEPAHYRPLDARFHVTIAELSGSSMLAASVAEARAATSQLLDRIPFLETNIAHSDEQHTRITTAILTGDSALARTLMLEHLEGTAALLRGFLADGSAS</sequence>
<dbReference type="PROSITE" id="PS50949">
    <property type="entry name" value="HTH_GNTR"/>
    <property type="match status" value="1"/>
</dbReference>
<dbReference type="PANTHER" id="PTHR43537">
    <property type="entry name" value="TRANSCRIPTIONAL REGULATOR, GNTR FAMILY"/>
    <property type="match status" value="1"/>
</dbReference>
<keyword evidence="6" id="KW-1185">Reference proteome</keyword>
<dbReference type="InterPro" id="IPR036388">
    <property type="entry name" value="WH-like_DNA-bd_sf"/>
</dbReference>
<evidence type="ECO:0000256" key="1">
    <source>
        <dbReference type="ARBA" id="ARBA00023015"/>
    </source>
</evidence>
<evidence type="ECO:0000313" key="6">
    <source>
        <dbReference type="Proteomes" id="UP000292685"/>
    </source>
</evidence>
<evidence type="ECO:0000259" key="4">
    <source>
        <dbReference type="PROSITE" id="PS50949"/>
    </source>
</evidence>
<name>A0A4V2GAB5_9MICC</name>
<dbReference type="InterPro" id="IPR011711">
    <property type="entry name" value="GntR_C"/>
</dbReference>
<dbReference type="Gene3D" id="1.10.10.10">
    <property type="entry name" value="Winged helix-like DNA-binding domain superfamily/Winged helix DNA-binding domain"/>
    <property type="match status" value="1"/>
</dbReference>